<gene>
    <name evidence="2" type="ORF">N7539_008783</name>
</gene>
<dbReference type="GeneID" id="81628628"/>
<evidence type="ECO:0000313" key="3">
    <source>
        <dbReference type="Proteomes" id="UP001148312"/>
    </source>
</evidence>
<feature type="domain" description="DRBM" evidence="1">
    <location>
        <begin position="159"/>
        <end position="194"/>
    </location>
</feature>
<dbReference type="AlphaFoldDB" id="A0A9W9WQJ2"/>
<reference evidence="2" key="2">
    <citation type="journal article" date="2023" name="IMA Fungus">
        <title>Comparative genomic study of the Penicillium genus elucidates a diverse pangenome and 15 lateral gene transfer events.</title>
        <authorList>
            <person name="Petersen C."/>
            <person name="Sorensen T."/>
            <person name="Nielsen M.R."/>
            <person name="Sondergaard T.E."/>
            <person name="Sorensen J.L."/>
            <person name="Fitzpatrick D.A."/>
            <person name="Frisvad J.C."/>
            <person name="Nielsen K.L."/>
        </authorList>
    </citation>
    <scope>NUCLEOTIDE SEQUENCE</scope>
    <source>
        <strain evidence="2">IBT 30728</strain>
    </source>
</reference>
<dbReference type="EMBL" id="JAPWDQ010000014">
    <property type="protein sequence ID" value="KAJ5471840.1"/>
    <property type="molecule type" value="Genomic_DNA"/>
</dbReference>
<proteinExistence type="predicted"/>
<dbReference type="Pfam" id="PF00035">
    <property type="entry name" value="dsrm"/>
    <property type="match status" value="1"/>
</dbReference>
<accession>A0A9W9WQJ2</accession>
<evidence type="ECO:0000313" key="2">
    <source>
        <dbReference type="EMBL" id="KAJ5471840.1"/>
    </source>
</evidence>
<dbReference type="RefSeq" id="XP_056786386.1">
    <property type="nucleotide sequence ID" value="XM_056938378.1"/>
</dbReference>
<evidence type="ECO:0000259" key="1">
    <source>
        <dbReference type="Pfam" id="PF00035"/>
    </source>
</evidence>
<dbReference type="SUPFAM" id="SSF54768">
    <property type="entry name" value="dsRNA-binding domain-like"/>
    <property type="match status" value="1"/>
</dbReference>
<protein>
    <recommendedName>
        <fullName evidence="1">DRBM domain-containing protein</fullName>
    </recommendedName>
</protein>
<dbReference type="Proteomes" id="UP001148312">
    <property type="component" value="Unassembled WGS sequence"/>
</dbReference>
<comment type="caution">
    <text evidence="2">The sequence shown here is derived from an EMBL/GenBank/DDBJ whole genome shotgun (WGS) entry which is preliminary data.</text>
</comment>
<dbReference type="CDD" id="cd00048">
    <property type="entry name" value="DSRM_SF"/>
    <property type="match status" value="1"/>
</dbReference>
<sequence>MVNSDSNIASLDELLGKVTFQAFVTGLSARVQEGNLEIMASIEFLEKYDYAAGLSSLRESHTHLVYNDSDEQPQHTLFQILGFTYRTDSELAAYRLIQHILNPHNKEATSTVKPFGFVETPIAASDNDLPKYTSSLFMEAQRWGEIPHQEDMMSSFDPPQFEVKISFRGVTCTGVAQRKKVARHLAAREICQRLNIGI</sequence>
<dbReference type="Gene3D" id="3.30.160.20">
    <property type="match status" value="1"/>
</dbReference>
<reference evidence="2" key="1">
    <citation type="submission" date="2022-12" db="EMBL/GenBank/DDBJ databases">
        <authorList>
            <person name="Petersen C."/>
        </authorList>
    </citation>
    <scope>NUCLEOTIDE SEQUENCE</scope>
    <source>
        <strain evidence="2">IBT 30728</strain>
    </source>
</reference>
<keyword evidence="3" id="KW-1185">Reference proteome</keyword>
<dbReference type="InterPro" id="IPR014720">
    <property type="entry name" value="dsRBD_dom"/>
</dbReference>
<name>A0A9W9WQJ2_9EURO</name>
<organism evidence="2 3">
    <name type="scientific">Penicillium diatomitis</name>
    <dbReference type="NCBI Taxonomy" id="2819901"/>
    <lineage>
        <taxon>Eukaryota</taxon>
        <taxon>Fungi</taxon>
        <taxon>Dikarya</taxon>
        <taxon>Ascomycota</taxon>
        <taxon>Pezizomycotina</taxon>
        <taxon>Eurotiomycetes</taxon>
        <taxon>Eurotiomycetidae</taxon>
        <taxon>Eurotiales</taxon>
        <taxon>Aspergillaceae</taxon>
        <taxon>Penicillium</taxon>
    </lineage>
</organism>